<comment type="function">
    <text evidence="1">Part of the ABC transporter complex MalEFGK involved in maltose/maltodextrin import. Probably responsible for the translocation of the substrate across the membrane.</text>
</comment>
<reference evidence="13" key="1">
    <citation type="submission" date="2017-02" db="EMBL/GenBank/DDBJ databases">
        <title>Delving into the versatile metabolic prowess of the omnipresent phylum Bacteroidetes.</title>
        <authorList>
            <person name="Nobu M.K."/>
            <person name="Mei R."/>
            <person name="Narihiro T."/>
            <person name="Kuroda K."/>
            <person name="Liu W.-T."/>
        </authorList>
    </citation>
    <scope>NUCLEOTIDE SEQUENCE</scope>
    <source>
        <strain evidence="13">ADurb.Bin276</strain>
    </source>
</reference>
<name>A0A1V5SS53_9BACT</name>
<dbReference type="SUPFAM" id="SSF161098">
    <property type="entry name" value="MetI-like"/>
    <property type="match status" value="1"/>
</dbReference>
<keyword evidence="4 11" id="KW-0813">Transport</keyword>
<dbReference type="Gene3D" id="1.10.3720.10">
    <property type="entry name" value="MetI-like"/>
    <property type="match status" value="1"/>
</dbReference>
<evidence type="ECO:0000313" key="13">
    <source>
        <dbReference type="EMBL" id="OQA57315.1"/>
    </source>
</evidence>
<dbReference type="AlphaFoldDB" id="A0A1V5SS53"/>
<feature type="transmembrane region" description="Helical" evidence="11">
    <location>
        <begin position="96"/>
        <end position="117"/>
    </location>
</feature>
<keyword evidence="5" id="KW-1003">Cell membrane</keyword>
<proteinExistence type="inferred from homology"/>
<evidence type="ECO:0000256" key="1">
    <source>
        <dbReference type="ARBA" id="ARBA00002264"/>
    </source>
</evidence>
<gene>
    <name evidence="13" type="primary">sugB_11</name>
    <name evidence="13" type="ORF">BWY41_01290</name>
</gene>
<evidence type="ECO:0000256" key="10">
    <source>
        <dbReference type="ARBA" id="ARBA00041109"/>
    </source>
</evidence>
<dbReference type="PROSITE" id="PS50928">
    <property type="entry name" value="ABC_TM1"/>
    <property type="match status" value="1"/>
</dbReference>
<dbReference type="PANTHER" id="PTHR32243">
    <property type="entry name" value="MALTOSE TRANSPORT SYSTEM PERMEASE-RELATED"/>
    <property type="match status" value="1"/>
</dbReference>
<dbReference type="Pfam" id="PF00528">
    <property type="entry name" value="BPD_transp_1"/>
    <property type="match status" value="1"/>
</dbReference>
<evidence type="ECO:0000256" key="2">
    <source>
        <dbReference type="ARBA" id="ARBA00004651"/>
    </source>
</evidence>
<dbReference type="Proteomes" id="UP000485569">
    <property type="component" value="Unassembled WGS sequence"/>
</dbReference>
<comment type="similarity">
    <text evidence="3">Belongs to the binding-protein-dependent transport system permease family. MalFG subfamily.</text>
</comment>
<evidence type="ECO:0000259" key="12">
    <source>
        <dbReference type="PROSITE" id="PS50928"/>
    </source>
</evidence>
<evidence type="ECO:0000256" key="9">
    <source>
        <dbReference type="ARBA" id="ARBA00023136"/>
    </source>
</evidence>
<evidence type="ECO:0000256" key="8">
    <source>
        <dbReference type="ARBA" id="ARBA00022989"/>
    </source>
</evidence>
<keyword evidence="8 11" id="KW-1133">Transmembrane helix</keyword>
<dbReference type="GO" id="GO:0055085">
    <property type="term" value="P:transmembrane transport"/>
    <property type="evidence" value="ECO:0007669"/>
    <property type="project" value="InterPro"/>
</dbReference>
<organism evidence="13">
    <name type="scientific">Candidatus Atribacter allofermentans</name>
    <dbReference type="NCBI Taxonomy" id="1852833"/>
    <lineage>
        <taxon>Bacteria</taxon>
        <taxon>Pseudomonadati</taxon>
        <taxon>Atribacterota</taxon>
        <taxon>Atribacteria</taxon>
        <taxon>Atribacterales</taxon>
        <taxon>Atribacteraceae</taxon>
        <taxon>Atribacter</taxon>
    </lineage>
</organism>
<evidence type="ECO:0000256" key="3">
    <source>
        <dbReference type="ARBA" id="ARBA00009047"/>
    </source>
</evidence>
<evidence type="ECO:0000256" key="4">
    <source>
        <dbReference type="ARBA" id="ARBA00022448"/>
    </source>
</evidence>
<dbReference type="EMBL" id="MWBQ01000093">
    <property type="protein sequence ID" value="OQA57315.1"/>
    <property type="molecule type" value="Genomic_DNA"/>
</dbReference>
<keyword evidence="6" id="KW-0762">Sugar transport</keyword>
<evidence type="ECO:0000256" key="5">
    <source>
        <dbReference type="ARBA" id="ARBA00022475"/>
    </source>
</evidence>
<feature type="transmembrane region" description="Helical" evidence="11">
    <location>
        <begin position="129"/>
        <end position="148"/>
    </location>
</feature>
<feature type="transmembrane region" description="Helical" evidence="11">
    <location>
        <begin position="227"/>
        <end position="251"/>
    </location>
</feature>
<accession>A0A1V5SS53</accession>
<evidence type="ECO:0000256" key="11">
    <source>
        <dbReference type="RuleBase" id="RU363032"/>
    </source>
</evidence>
<protein>
    <recommendedName>
        <fullName evidence="10">Maltose/maltodextrin transport system permease protein MalG</fullName>
    </recommendedName>
</protein>
<sequence length="266" mass="29533">MSRKTEGIIIILVVLFIAPVIQMVLMSFKQPLDLFSTFLFFKPTGANYVDLFSRLNLTYFFKNSIIIASGTAVLSVILGAVAAYSFARYNFPMRKFLLFMVLFSRMLPPVAGVVPLFLVMRRLGFTDTYGGIILLYTAFQTPFVIWMMRGFFLSIPRELEEAAVIDGCSRLTAFLRITLPLSRPGLAATSIFAFTLSWNEFLFALIFTGTNTKTIPVAVPELIGEMGIFWGQICAAGTLAVLPIFIFSFLAQKQLISGLTFGAVKG</sequence>
<dbReference type="GO" id="GO:0005886">
    <property type="term" value="C:plasma membrane"/>
    <property type="evidence" value="ECO:0007669"/>
    <property type="project" value="UniProtKB-SubCell"/>
</dbReference>
<dbReference type="InterPro" id="IPR050901">
    <property type="entry name" value="BP-dep_ABC_trans_perm"/>
</dbReference>
<feature type="transmembrane region" description="Helical" evidence="11">
    <location>
        <begin position="7"/>
        <end position="28"/>
    </location>
</feature>
<comment type="subcellular location">
    <subcellularLocation>
        <location evidence="2 11">Cell membrane</location>
        <topology evidence="2 11">Multi-pass membrane protein</topology>
    </subcellularLocation>
</comment>
<keyword evidence="7 11" id="KW-0812">Transmembrane</keyword>
<dbReference type="CDD" id="cd06261">
    <property type="entry name" value="TM_PBP2"/>
    <property type="match status" value="1"/>
</dbReference>
<evidence type="ECO:0000256" key="6">
    <source>
        <dbReference type="ARBA" id="ARBA00022597"/>
    </source>
</evidence>
<comment type="caution">
    <text evidence="13">The sequence shown here is derived from an EMBL/GenBank/DDBJ whole genome shotgun (WGS) entry which is preliminary data.</text>
</comment>
<evidence type="ECO:0000256" key="7">
    <source>
        <dbReference type="ARBA" id="ARBA00022692"/>
    </source>
</evidence>
<feature type="domain" description="ABC transmembrane type-1" evidence="12">
    <location>
        <begin position="61"/>
        <end position="251"/>
    </location>
</feature>
<feature type="transmembrane region" description="Helical" evidence="11">
    <location>
        <begin position="186"/>
        <end position="207"/>
    </location>
</feature>
<dbReference type="PANTHER" id="PTHR32243:SF50">
    <property type="entry name" value="MALTOSE_MALTODEXTRIN TRANSPORT SYSTEM PERMEASE PROTEIN MALG"/>
    <property type="match status" value="1"/>
</dbReference>
<feature type="transmembrane region" description="Helical" evidence="11">
    <location>
        <begin position="65"/>
        <end position="84"/>
    </location>
</feature>
<keyword evidence="9 11" id="KW-0472">Membrane</keyword>
<dbReference type="InterPro" id="IPR035906">
    <property type="entry name" value="MetI-like_sf"/>
</dbReference>
<dbReference type="InterPro" id="IPR000515">
    <property type="entry name" value="MetI-like"/>
</dbReference>